<accession>A0A2P6TFI3</accession>
<dbReference type="EMBL" id="LHPG02000018">
    <property type="protein sequence ID" value="PRW32876.1"/>
    <property type="molecule type" value="Genomic_DNA"/>
</dbReference>
<evidence type="ECO:0000256" key="1">
    <source>
        <dbReference type="SAM" id="MobiDB-lite"/>
    </source>
</evidence>
<keyword evidence="3" id="KW-1185">Reference proteome</keyword>
<evidence type="ECO:0000313" key="3">
    <source>
        <dbReference type="Proteomes" id="UP000239899"/>
    </source>
</evidence>
<proteinExistence type="predicted"/>
<name>A0A2P6TFI3_CHLSO</name>
<sequence>MASTHHLLRALADRPDELALLLRSEYRPRQTLLHHAAAVGDAALADALLAYDPSLAQVEWEEGSIYYCKPWANAPMAAVASLQPAAVRTLLPHSWPPHQQQQQQPGEKQQPSGTSSSSGGTSAGLGGGRQAPPTDARTFQVGLLARLLHSIAAWEEWPSWQCGIGYKDWQEWPAPPQPRPAALRQQAEATLVALLEGPQGVDINTTERRCREQQLMAA</sequence>
<reference evidence="2 3" key="1">
    <citation type="journal article" date="2018" name="Plant J.">
        <title>Genome sequences of Chlorella sorokiniana UTEX 1602 and Micractinium conductrix SAG 241.80: implications to maltose excretion by a green alga.</title>
        <authorList>
            <person name="Arriola M.B."/>
            <person name="Velmurugan N."/>
            <person name="Zhang Y."/>
            <person name="Plunkett M.H."/>
            <person name="Hondzo H."/>
            <person name="Barney B.M."/>
        </authorList>
    </citation>
    <scope>NUCLEOTIDE SEQUENCE [LARGE SCALE GENOMIC DNA]</scope>
    <source>
        <strain evidence="3">UTEX 1602</strain>
    </source>
</reference>
<evidence type="ECO:0000313" key="2">
    <source>
        <dbReference type="EMBL" id="PRW32876.1"/>
    </source>
</evidence>
<comment type="caution">
    <text evidence="2">The sequence shown here is derived from an EMBL/GenBank/DDBJ whole genome shotgun (WGS) entry which is preliminary data.</text>
</comment>
<dbReference type="AlphaFoldDB" id="A0A2P6TFI3"/>
<feature type="region of interest" description="Disordered" evidence="1">
    <location>
        <begin position="95"/>
        <end position="134"/>
    </location>
</feature>
<gene>
    <name evidence="2" type="ORF">C2E21_7957</name>
</gene>
<organism evidence="2 3">
    <name type="scientific">Chlorella sorokiniana</name>
    <name type="common">Freshwater green alga</name>
    <dbReference type="NCBI Taxonomy" id="3076"/>
    <lineage>
        <taxon>Eukaryota</taxon>
        <taxon>Viridiplantae</taxon>
        <taxon>Chlorophyta</taxon>
        <taxon>core chlorophytes</taxon>
        <taxon>Trebouxiophyceae</taxon>
        <taxon>Chlorellales</taxon>
        <taxon>Chlorellaceae</taxon>
        <taxon>Chlorella clade</taxon>
        <taxon>Chlorella</taxon>
    </lineage>
</organism>
<feature type="compositionally biased region" description="Low complexity" evidence="1">
    <location>
        <begin position="96"/>
        <end position="120"/>
    </location>
</feature>
<dbReference type="Proteomes" id="UP000239899">
    <property type="component" value="Unassembled WGS sequence"/>
</dbReference>
<protein>
    <submittedName>
        <fullName evidence="2">Tat pathway signal sequence</fullName>
    </submittedName>
</protein>